<dbReference type="Gene3D" id="3.40.50.10490">
    <property type="entry name" value="Glucose-6-phosphate isomerase like protein, domain 1"/>
    <property type="match status" value="1"/>
</dbReference>
<dbReference type="GO" id="GO:0016835">
    <property type="term" value="F:carbon-oxygen lyase activity"/>
    <property type="evidence" value="ECO:0007669"/>
    <property type="project" value="UniProtKB-UniRule"/>
</dbReference>
<dbReference type="EMBL" id="MDHN01000037">
    <property type="protein sequence ID" value="OFC69791.1"/>
    <property type="molecule type" value="Genomic_DNA"/>
</dbReference>
<dbReference type="PANTHER" id="PTHR10088">
    <property type="entry name" value="GLUCOKINASE REGULATORY PROTEIN"/>
    <property type="match status" value="1"/>
</dbReference>
<keyword evidence="16" id="KW-1185">Reference proteome</keyword>
<dbReference type="AlphaFoldDB" id="A0A1E7Z8M1"/>
<evidence type="ECO:0000256" key="1">
    <source>
        <dbReference type="ARBA" id="ARBA00011738"/>
    </source>
</evidence>
<dbReference type="UniPathway" id="UPA00342"/>
<evidence type="ECO:0000256" key="12">
    <source>
        <dbReference type="ARBA" id="ARBA00084049"/>
    </source>
</evidence>
<protein>
    <recommendedName>
        <fullName evidence="10 13">N-acetylmuramic acid 6-phosphate etherase</fullName>
        <shortName evidence="13">MurNAc-6-P etherase</shortName>
        <ecNumber evidence="9 13">4.2.1.126</ecNumber>
    </recommendedName>
    <alternativeName>
        <fullName evidence="12 13">N-acetylmuramic acid 6-phosphate hydrolase</fullName>
    </alternativeName>
    <alternativeName>
        <fullName evidence="11 13">N-acetylmuramic acid 6-phosphate lyase</fullName>
    </alternativeName>
</protein>
<dbReference type="GO" id="GO:0046348">
    <property type="term" value="P:amino sugar catabolic process"/>
    <property type="evidence" value="ECO:0007669"/>
    <property type="project" value="InterPro"/>
</dbReference>
<feature type="domain" description="SIS" evidence="14">
    <location>
        <begin position="68"/>
        <end position="231"/>
    </location>
</feature>
<feature type="active site" evidence="13">
    <location>
        <position position="127"/>
    </location>
</feature>
<dbReference type="NCBIfam" id="NF003915">
    <property type="entry name" value="PRK05441.1"/>
    <property type="match status" value="1"/>
</dbReference>
<dbReference type="InterPro" id="IPR005486">
    <property type="entry name" value="Glucokinase_regulatory_CS"/>
</dbReference>
<sequence>MQPDNHQDTSALLAQLNKIASEGRNPDTMDIDLLSSEGILQKINQQDALVADAVATQIPHIAAAVDTIVERINRGGRLIYIGAGTSGRLGILDAVECRPTFSTPDSLVLGIIAGGEKAIQHAVEGAEDDSAQGIRDVKAVNISADDVLVGLSASGRTPYVVSALTYANHIGAGTVGIACSRDTVLLRTAKISICPVVGPESLTGSTRMKSGTAQKLVLNMLSTATMIRLGKTYQNLMVDVNATNEKLRARAVRIVMQATDCSEEQASSALEEAGQKAKLAILMILTHSSADEARALLANNDGFLRRAVDAG</sequence>
<comment type="pathway">
    <text evidence="7 13">Amino-sugar metabolism; 1,6-anhydro-N-acetylmuramate degradation.</text>
</comment>
<dbReference type="CDD" id="cd05007">
    <property type="entry name" value="SIS_Etherase"/>
    <property type="match status" value="1"/>
</dbReference>
<comment type="pathway">
    <text evidence="6 13">Amino-sugar metabolism; N-acetylmuramate degradation.</text>
</comment>
<evidence type="ECO:0000313" key="16">
    <source>
        <dbReference type="Proteomes" id="UP000175691"/>
    </source>
</evidence>
<comment type="function">
    <text evidence="13">Specifically catalyzes the cleavage of the D-lactyl ether substituent of MurNAc 6-phosphate, producing GlcNAc 6-phosphate and D-lactate. Together with AnmK, is also required for the utilization of anhydro-N-acetylmuramic acid (anhMurNAc) either imported from the medium or derived from its own cell wall murein, and thus plays a role in cell wall recycling.</text>
</comment>
<dbReference type="InterPro" id="IPR040190">
    <property type="entry name" value="MURQ/GCKR"/>
</dbReference>
<evidence type="ECO:0000256" key="8">
    <source>
        <dbReference type="ARBA" id="ARBA00061234"/>
    </source>
</evidence>
<keyword evidence="3 13" id="KW-0119">Carbohydrate metabolism</keyword>
<dbReference type="InterPro" id="IPR046348">
    <property type="entry name" value="SIS_dom_sf"/>
</dbReference>
<name>A0A1E7Z8M1_9ALTE</name>
<dbReference type="EC" id="4.2.1.126" evidence="9 13"/>
<evidence type="ECO:0000256" key="6">
    <source>
        <dbReference type="ARBA" id="ARBA00060532"/>
    </source>
</evidence>
<evidence type="ECO:0000256" key="9">
    <source>
        <dbReference type="ARBA" id="ARBA00067056"/>
    </source>
</evidence>
<organism evidence="15 16">
    <name type="scientific">Alteromonas confluentis</name>
    <dbReference type="NCBI Taxonomy" id="1656094"/>
    <lineage>
        <taxon>Bacteria</taxon>
        <taxon>Pseudomonadati</taxon>
        <taxon>Pseudomonadota</taxon>
        <taxon>Gammaproteobacteria</taxon>
        <taxon>Alteromonadales</taxon>
        <taxon>Alteromonadaceae</taxon>
        <taxon>Alteromonas/Salinimonas group</taxon>
        <taxon>Alteromonas</taxon>
    </lineage>
</organism>
<evidence type="ECO:0000256" key="4">
    <source>
        <dbReference type="ARBA" id="ARBA00037880"/>
    </source>
</evidence>
<evidence type="ECO:0000256" key="11">
    <source>
        <dbReference type="ARBA" id="ARBA00077905"/>
    </source>
</evidence>
<dbReference type="PROSITE" id="PS01272">
    <property type="entry name" value="GCKR"/>
    <property type="match status" value="1"/>
</dbReference>
<evidence type="ECO:0000256" key="7">
    <source>
        <dbReference type="ARBA" id="ARBA00060595"/>
    </source>
</evidence>
<dbReference type="GO" id="GO:0097367">
    <property type="term" value="F:carbohydrate derivative binding"/>
    <property type="evidence" value="ECO:0007669"/>
    <property type="project" value="InterPro"/>
</dbReference>
<dbReference type="OrthoDB" id="9813395at2"/>
<evidence type="ECO:0000256" key="3">
    <source>
        <dbReference type="ARBA" id="ARBA00023277"/>
    </source>
</evidence>
<dbReference type="FunFam" id="3.40.50.10490:FF:000014">
    <property type="entry name" value="N-acetylmuramic acid 6-phosphate etherase"/>
    <property type="match status" value="1"/>
</dbReference>
<dbReference type="Pfam" id="PF22645">
    <property type="entry name" value="GKRP_SIS_N"/>
    <property type="match status" value="1"/>
</dbReference>
<dbReference type="InterPro" id="IPR005488">
    <property type="entry name" value="Etherase_MurQ"/>
</dbReference>
<keyword evidence="2 13" id="KW-0456">Lyase</keyword>
<evidence type="ECO:0000313" key="15">
    <source>
        <dbReference type="EMBL" id="OFC69791.1"/>
    </source>
</evidence>
<proteinExistence type="inferred from homology"/>
<comment type="similarity">
    <text evidence="8 13">Belongs to the GCKR-like family. MurNAc-6-P etherase subfamily.</text>
</comment>
<dbReference type="NCBIfam" id="TIGR00274">
    <property type="entry name" value="N-acetylmuramic acid 6-phosphate etherase"/>
    <property type="match status" value="1"/>
</dbReference>
<dbReference type="NCBIfam" id="NF009222">
    <property type="entry name" value="PRK12570.1"/>
    <property type="match status" value="1"/>
</dbReference>
<dbReference type="Gene3D" id="1.10.8.1080">
    <property type="match status" value="1"/>
</dbReference>
<dbReference type="RefSeq" id="WP_070126589.1">
    <property type="nucleotide sequence ID" value="NZ_MDHN01000037.1"/>
</dbReference>
<dbReference type="GO" id="GO:0016803">
    <property type="term" value="F:ether hydrolase activity"/>
    <property type="evidence" value="ECO:0007669"/>
    <property type="project" value="TreeGrafter"/>
</dbReference>
<dbReference type="PANTHER" id="PTHR10088:SF4">
    <property type="entry name" value="GLUCOKINASE REGULATORY PROTEIN"/>
    <property type="match status" value="1"/>
</dbReference>
<gene>
    <name evidence="13" type="primary">murQ</name>
    <name evidence="15" type="ORF">BFC18_17175</name>
</gene>
<feature type="active site" description="Proton donor" evidence="13">
    <location>
        <position position="96"/>
    </location>
</feature>
<dbReference type="GO" id="GO:0097173">
    <property type="term" value="P:N-acetylmuramic acid catabolic process"/>
    <property type="evidence" value="ECO:0007669"/>
    <property type="project" value="UniProtKB-UniPathway"/>
</dbReference>
<dbReference type="SUPFAM" id="SSF53697">
    <property type="entry name" value="SIS domain"/>
    <property type="match status" value="1"/>
</dbReference>
<dbReference type="HAMAP" id="MF_00068">
    <property type="entry name" value="MurQ"/>
    <property type="match status" value="1"/>
</dbReference>
<evidence type="ECO:0000256" key="10">
    <source>
        <dbReference type="ARBA" id="ARBA00070061"/>
    </source>
</evidence>
<reference evidence="15 16" key="1">
    <citation type="submission" date="2016-08" db="EMBL/GenBank/DDBJ databases">
        <authorList>
            <person name="Seilhamer J.J."/>
        </authorList>
    </citation>
    <scope>NUCLEOTIDE SEQUENCE [LARGE SCALE GENOMIC DNA]</scope>
    <source>
        <strain evidence="15 16">KCTC 42603</strain>
    </source>
</reference>
<comment type="miscellaneous">
    <text evidence="13">A lyase-type mechanism (elimination/hydration) is suggested for the cleavage of the lactyl ether bond of MurNAc 6-phosphate, with the formation of an alpha,beta-unsaturated aldehyde intermediate with (E)-stereochemistry, followed by the syn addition of water to give product.</text>
</comment>
<dbReference type="Proteomes" id="UP000175691">
    <property type="component" value="Unassembled WGS sequence"/>
</dbReference>
<dbReference type="GO" id="GO:0009254">
    <property type="term" value="P:peptidoglycan turnover"/>
    <property type="evidence" value="ECO:0007669"/>
    <property type="project" value="UniProtKB-UniRule"/>
</dbReference>
<dbReference type="UniPathway" id="UPA00544"/>
<dbReference type="InterPro" id="IPR001347">
    <property type="entry name" value="SIS_dom"/>
</dbReference>
<dbReference type="STRING" id="1656094.BFC18_17175"/>
<dbReference type="FunFam" id="1.10.8.1080:FF:000001">
    <property type="entry name" value="N-acetylmuramic acid 6-phosphate etherase"/>
    <property type="match status" value="1"/>
</dbReference>
<comment type="caution">
    <text evidence="15">The sequence shown here is derived from an EMBL/GenBank/DDBJ whole genome shotgun (WGS) entry which is preliminary data.</text>
</comment>
<dbReference type="PROSITE" id="PS51464">
    <property type="entry name" value="SIS"/>
    <property type="match status" value="1"/>
</dbReference>
<evidence type="ECO:0000256" key="5">
    <source>
        <dbReference type="ARBA" id="ARBA00051747"/>
    </source>
</evidence>
<comment type="catalytic activity">
    <reaction evidence="5 13">
        <text>N-acetyl-D-muramate 6-phosphate + H2O = N-acetyl-D-glucosamine 6-phosphate + (R)-lactate</text>
        <dbReference type="Rhea" id="RHEA:26410"/>
        <dbReference type="ChEBI" id="CHEBI:15377"/>
        <dbReference type="ChEBI" id="CHEBI:16004"/>
        <dbReference type="ChEBI" id="CHEBI:57513"/>
        <dbReference type="ChEBI" id="CHEBI:58722"/>
        <dbReference type="EC" id="4.2.1.126"/>
    </reaction>
</comment>
<accession>A0A1E7Z8M1</accession>
<dbReference type="GO" id="GO:0097175">
    <property type="term" value="P:1,6-anhydro-N-acetyl-beta-muramic acid catabolic process"/>
    <property type="evidence" value="ECO:0007669"/>
    <property type="project" value="UniProtKB-UniRule"/>
</dbReference>
<dbReference type="Pfam" id="PF20741">
    <property type="entry name" value="GKRP-like_C"/>
    <property type="match status" value="1"/>
</dbReference>
<evidence type="ECO:0000256" key="13">
    <source>
        <dbReference type="HAMAP-Rule" id="MF_00068"/>
    </source>
</evidence>
<comment type="pathway">
    <text evidence="4 13">Cell wall biogenesis; peptidoglycan recycling.</text>
</comment>
<evidence type="ECO:0000256" key="2">
    <source>
        <dbReference type="ARBA" id="ARBA00023239"/>
    </source>
</evidence>
<evidence type="ECO:0000259" key="14">
    <source>
        <dbReference type="PROSITE" id="PS51464"/>
    </source>
</evidence>
<dbReference type="UniPathway" id="UPA00343"/>
<comment type="subunit">
    <text evidence="1 13">Homodimer.</text>
</comment>